<evidence type="ECO:0000256" key="2">
    <source>
        <dbReference type="SAM" id="Phobius"/>
    </source>
</evidence>
<keyword evidence="4" id="KW-1185">Reference proteome</keyword>
<comment type="caution">
    <text evidence="3">The sequence shown here is derived from an EMBL/GenBank/DDBJ whole genome shotgun (WGS) entry which is preliminary data.</text>
</comment>
<proteinExistence type="predicted"/>
<dbReference type="PANTHER" id="PTHR34313">
    <property type="entry name" value="ENDOGENOUS RETROVIRUS GROUP K MEMBER 113 ENV POLYPROTEIN-RELATED"/>
    <property type="match status" value="1"/>
</dbReference>
<sequence length="141" mass="15867">MVMALSHILRAKTGVWMLVRLSRTWQDSPATVILQQLMDHVKRRAKRFLGMLIAAVVDIIAVTAAATMASVALRESVQTAEHVRTWYRDAEQLWTSQRQTDSVLQSQVADLQQAVILLGGQIVSLQKVYNLNVIELLILFV</sequence>
<keyword evidence="2" id="KW-0812">Transmembrane</keyword>
<organism evidence="3 4">
    <name type="scientific">Rousettus aegyptiacus</name>
    <name type="common">Egyptian fruit bat</name>
    <name type="synonym">Pteropus aegyptiacus</name>
    <dbReference type="NCBI Taxonomy" id="9407"/>
    <lineage>
        <taxon>Eukaryota</taxon>
        <taxon>Metazoa</taxon>
        <taxon>Chordata</taxon>
        <taxon>Craniata</taxon>
        <taxon>Vertebrata</taxon>
        <taxon>Euteleostomi</taxon>
        <taxon>Mammalia</taxon>
        <taxon>Eutheria</taxon>
        <taxon>Laurasiatheria</taxon>
        <taxon>Chiroptera</taxon>
        <taxon>Yinpterochiroptera</taxon>
        <taxon>Pteropodoidea</taxon>
        <taxon>Pteropodidae</taxon>
        <taxon>Rousettinae</taxon>
        <taxon>Rousettus</taxon>
    </lineage>
</organism>
<feature type="transmembrane region" description="Helical" evidence="2">
    <location>
        <begin position="48"/>
        <end position="73"/>
    </location>
</feature>
<name>A0A7J8B777_ROUAE</name>
<comment type="subcellular location">
    <subcellularLocation>
        <location evidence="1">Virion</location>
    </subcellularLocation>
</comment>
<dbReference type="AlphaFoldDB" id="A0A7J8B777"/>
<dbReference type="EMBL" id="JACASE010000019">
    <property type="protein sequence ID" value="KAF6394687.1"/>
    <property type="molecule type" value="Genomic_DNA"/>
</dbReference>
<gene>
    <name evidence="3" type="ORF">HJG63_010019</name>
</gene>
<accession>A0A7J8B777</accession>
<evidence type="ECO:0000313" key="4">
    <source>
        <dbReference type="Proteomes" id="UP000593571"/>
    </source>
</evidence>
<reference evidence="3 4" key="1">
    <citation type="journal article" date="2020" name="Nature">
        <title>Six reference-quality genomes reveal evolution of bat adaptations.</title>
        <authorList>
            <person name="Jebb D."/>
            <person name="Huang Z."/>
            <person name="Pippel M."/>
            <person name="Hughes G.M."/>
            <person name="Lavrichenko K."/>
            <person name="Devanna P."/>
            <person name="Winkler S."/>
            <person name="Jermiin L.S."/>
            <person name="Skirmuntt E.C."/>
            <person name="Katzourakis A."/>
            <person name="Burkitt-Gray L."/>
            <person name="Ray D.A."/>
            <person name="Sullivan K.A.M."/>
            <person name="Roscito J.G."/>
            <person name="Kirilenko B.M."/>
            <person name="Davalos L.M."/>
            <person name="Corthals A.P."/>
            <person name="Power M.L."/>
            <person name="Jones G."/>
            <person name="Ransome R.D."/>
            <person name="Dechmann D.K.N."/>
            <person name="Locatelli A.G."/>
            <person name="Puechmaille S.J."/>
            <person name="Fedrigo O."/>
            <person name="Jarvis E.D."/>
            <person name="Hiller M."/>
            <person name="Vernes S.C."/>
            <person name="Myers E.W."/>
            <person name="Teeling E.C."/>
        </authorList>
    </citation>
    <scope>NUCLEOTIDE SEQUENCE [LARGE SCALE GENOMIC DNA]</scope>
    <source>
        <strain evidence="3">MRouAeg1</strain>
        <tissue evidence="3">Muscle</tissue>
    </source>
</reference>
<dbReference type="PANTHER" id="PTHR34313:SF2">
    <property type="entry name" value="ENDOGENOUS RETROVIRUS GROUP K MEMBER 21 ENV POLYPROTEIN-LIKE"/>
    <property type="match status" value="1"/>
</dbReference>
<evidence type="ECO:0000256" key="1">
    <source>
        <dbReference type="ARBA" id="ARBA00004328"/>
    </source>
</evidence>
<dbReference type="InterPro" id="IPR051255">
    <property type="entry name" value="Retroviral_env_glycoprotein"/>
</dbReference>
<protein>
    <submittedName>
        <fullName evidence="3">Uncharacterized protein</fullName>
    </submittedName>
</protein>
<evidence type="ECO:0000313" key="3">
    <source>
        <dbReference type="EMBL" id="KAF6394687.1"/>
    </source>
</evidence>
<keyword evidence="2" id="KW-0472">Membrane</keyword>
<dbReference type="Proteomes" id="UP000593571">
    <property type="component" value="Unassembled WGS sequence"/>
</dbReference>
<keyword evidence="2" id="KW-1133">Transmembrane helix</keyword>